<reference evidence="1 2" key="1">
    <citation type="submission" date="2016-01" db="EMBL/GenBank/DDBJ databases">
        <title>Genome sequence of the yeast Holleya sinecauda.</title>
        <authorList>
            <person name="Dietrich F.S."/>
        </authorList>
    </citation>
    <scope>NUCLEOTIDE SEQUENCE [LARGE SCALE GENOMIC DNA]</scope>
    <source>
        <strain evidence="1 2">ATCC 58844</strain>
    </source>
</reference>
<name>A0A0X8HRH4_9SACH</name>
<organism evidence="1 2">
    <name type="scientific">Eremothecium sinecaudum</name>
    <dbReference type="NCBI Taxonomy" id="45286"/>
    <lineage>
        <taxon>Eukaryota</taxon>
        <taxon>Fungi</taxon>
        <taxon>Dikarya</taxon>
        <taxon>Ascomycota</taxon>
        <taxon>Saccharomycotina</taxon>
        <taxon>Saccharomycetes</taxon>
        <taxon>Saccharomycetales</taxon>
        <taxon>Saccharomycetaceae</taxon>
        <taxon>Eremothecium</taxon>
    </lineage>
</organism>
<evidence type="ECO:0000313" key="2">
    <source>
        <dbReference type="Proteomes" id="UP000243052"/>
    </source>
</evidence>
<protein>
    <submittedName>
        <fullName evidence="1">HDL123Wp</fullName>
    </submittedName>
</protein>
<dbReference type="AlphaFoldDB" id="A0A0X8HRH4"/>
<dbReference type="RefSeq" id="XP_017987617.1">
    <property type="nucleotide sequence ID" value="XM_018131805.1"/>
</dbReference>
<accession>A0A0X8HRH4</accession>
<dbReference type="OrthoDB" id="4029425at2759"/>
<keyword evidence="2" id="KW-1185">Reference proteome</keyword>
<dbReference type="InterPro" id="IPR026226">
    <property type="entry name" value="EAF5"/>
</dbReference>
<gene>
    <name evidence="1" type="ORF">AW171_hschr42522</name>
</gene>
<proteinExistence type="predicted"/>
<dbReference type="EMBL" id="CP014244">
    <property type="protein sequence ID" value="AMD20621.1"/>
    <property type="molecule type" value="Genomic_DNA"/>
</dbReference>
<dbReference type="GeneID" id="28723875"/>
<dbReference type="Proteomes" id="UP000243052">
    <property type="component" value="Chromosome iv"/>
</dbReference>
<dbReference type="STRING" id="45286.A0A0X8HRH4"/>
<dbReference type="PRINTS" id="PR02067">
    <property type="entry name" value="PROTEINEAF5"/>
</dbReference>
<evidence type="ECO:0000313" key="1">
    <source>
        <dbReference type="EMBL" id="AMD20621.1"/>
    </source>
</evidence>
<sequence length="245" mass="28287">MTKASSAPAKVAIHRALNPPHKYAMNINKVLILESLYELLLNGQTNRVSLVRLQTDVNNHPMTKQLSSQWQTLKINDILDVIKVIFPKQTSLSDGQIIFYNLQIVEIRDTLLEVVKECQTALVKEVKLLEQQYHSIKNQDDMKLRRERIMGMYRDTILAKLQSFKYFHPLYGKVEPSPVVHNLMDLEKIKGMSIENLSHLQLTLQKCITDSVMLTKVGSKRYQEVMLSQGELDDTVKFVRYAMDN</sequence>